<dbReference type="AlphaFoldDB" id="A0A0N9ZKJ6"/>
<evidence type="ECO:0000313" key="1">
    <source>
        <dbReference type="EMBL" id="ALI56218.1"/>
    </source>
</evidence>
<reference evidence="1 2" key="1">
    <citation type="submission" date="2015-05" db="EMBL/GenBank/DDBJ databases">
        <authorList>
            <person name="Wang D.B."/>
            <person name="Wang M."/>
        </authorList>
    </citation>
    <scope>NUCLEOTIDE SEQUENCE [LARGE SCALE GENOMIC DNA]</scope>
    <source>
        <strain evidence="1 2">IMCC 12053</strain>
    </source>
</reference>
<name>A0A0N9ZKJ6_9RHOB</name>
<sequence>MNLLVFALAGFYTPSTLPQFPNEAEHVPIVHTHASPP</sequence>
<gene>
    <name evidence="1" type="ORF">IMCC12053_2271</name>
</gene>
<keyword evidence="2" id="KW-1185">Reference proteome</keyword>
<dbReference type="Proteomes" id="UP000064920">
    <property type="component" value="Chromosome"/>
</dbReference>
<evidence type="ECO:0000313" key="2">
    <source>
        <dbReference type="Proteomes" id="UP000064920"/>
    </source>
</evidence>
<organism evidence="1 2">
    <name type="scientific">Celeribacter marinus</name>
    <dbReference type="NCBI Taxonomy" id="1397108"/>
    <lineage>
        <taxon>Bacteria</taxon>
        <taxon>Pseudomonadati</taxon>
        <taxon>Pseudomonadota</taxon>
        <taxon>Alphaproteobacteria</taxon>
        <taxon>Rhodobacterales</taxon>
        <taxon>Roseobacteraceae</taxon>
        <taxon>Celeribacter</taxon>
    </lineage>
</organism>
<dbReference type="EMBL" id="CP012023">
    <property type="protein sequence ID" value="ALI56218.1"/>
    <property type="molecule type" value="Genomic_DNA"/>
</dbReference>
<dbReference type="KEGG" id="cmar:IMCC12053_2271"/>
<proteinExistence type="predicted"/>
<protein>
    <submittedName>
        <fullName evidence="1">Uncharacterized protein</fullName>
    </submittedName>
</protein>
<accession>A0A0N9ZKJ6</accession>